<dbReference type="Proteomes" id="UP000308549">
    <property type="component" value="Unassembled WGS sequence"/>
</dbReference>
<proteinExistence type="predicted"/>
<comment type="caution">
    <text evidence="2">The sequence shown here is derived from an EMBL/GenBank/DDBJ whole genome shotgun (WGS) entry which is preliminary data.</text>
</comment>
<feature type="region of interest" description="Disordered" evidence="1">
    <location>
        <begin position="1"/>
        <end position="49"/>
    </location>
</feature>
<protein>
    <submittedName>
        <fullName evidence="2">Uncharacterized protein</fullName>
    </submittedName>
</protein>
<sequence length="439" mass="49831">MLRCFSRDSSNANGNGWDRRGRESKSTVGRSGPPKHGQIGRVGSEVRARPRKYLDVGSDSASPKPSLIEQLFPEETKRHEEVKRAVQREIPRLPMEKVSYVPERRDLYKSPRTFNSKTAKWERGLIRADNQSAEATVLVLRNASPNLTEEDFRRIVPQGKHMEGWTLEQGDILKIVRGRNLATLEHQSYYYLIFGSRLSAFTYQSQATRLSRMAAAHTPTSMASPIRPPPGYLIDGVDAHAAMESFALIPASMNIDLRMLEQPLSPMMQSIVKYQGYFSLVSRPDKMPYETRFTLDGPQLQPNAIRHILHKSGRGRALSWSGGDDVLPKITKWEPQAHVNPHEYDSALALKVASANARTEEEQMQHDFDKLQTSEGRRPGQERRTPQQLVYIMGFKTECAARSFIAFWHRRPMREEKGYGGGKDEEADLPPVANVEMLF</sequence>
<gene>
    <name evidence="2" type="ORF">B0A50_01213</name>
</gene>
<reference evidence="2 3" key="1">
    <citation type="submission" date="2017-03" db="EMBL/GenBank/DDBJ databases">
        <title>Genomes of endolithic fungi from Antarctica.</title>
        <authorList>
            <person name="Coleine C."/>
            <person name="Masonjones S."/>
            <person name="Stajich J.E."/>
        </authorList>
    </citation>
    <scope>NUCLEOTIDE SEQUENCE [LARGE SCALE GENOMIC DNA]</scope>
    <source>
        <strain evidence="2 3">CCFEE 6315</strain>
    </source>
</reference>
<keyword evidence="3" id="KW-1185">Reference proteome</keyword>
<evidence type="ECO:0000313" key="2">
    <source>
        <dbReference type="EMBL" id="TKA31968.1"/>
    </source>
</evidence>
<feature type="region of interest" description="Disordered" evidence="1">
    <location>
        <begin position="358"/>
        <end position="385"/>
    </location>
</feature>
<dbReference type="OrthoDB" id="5332316at2759"/>
<dbReference type="EMBL" id="NAJL01000006">
    <property type="protein sequence ID" value="TKA31968.1"/>
    <property type="molecule type" value="Genomic_DNA"/>
</dbReference>
<organism evidence="2 3">
    <name type="scientific">Salinomyces thailandicus</name>
    <dbReference type="NCBI Taxonomy" id="706561"/>
    <lineage>
        <taxon>Eukaryota</taxon>
        <taxon>Fungi</taxon>
        <taxon>Dikarya</taxon>
        <taxon>Ascomycota</taxon>
        <taxon>Pezizomycotina</taxon>
        <taxon>Dothideomycetes</taxon>
        <taxon>Dothideomycetidae</taxon>
        <taxon>Mycosphaerellales</taxon>
        <taxon>Teratosphaeriaceae</taxon>
        <taxon>Salinomyces</taxon>
    </lineage>
</organism>
<evidence type="ECO:0000256" key="1">
    <source>
        <dbReference type="SAM" id="MobiDB-lite"/>
    </source>
</evidence>
<evidence type="ECO:0000313" key="3">
    <source>
        <dbReference type="Proteomes" id="UP000308549"/>
    </source>
</evidence>
<dbReference type="AlphaFoldDB" id="A0A4U0U9Q3"/>
<accession>A0A4U0U9Q3</accession>
<name>A0A4U0U9Q3_9PEZI</name>